<proteinExistence type="predicted"/>
<dbReference type="RefSeq" id="WP_015495117.1">
    <property type="nucleotide sequence ID" value="NC_020908.1"/>
</dbReference>
<keyword evidence="2" id="KW-1185">Reference proteome</keyword>
<sequence length="233" mass="26263">MTTLDINNAVKAMLDDFKGLNTHIGYEGTVFGGGTEVEQEDWDELLDDTWPFIMGEKLDSSFTAEVRNWHSHSVCLTGLSFDQPLIFEAKDAETGSLNFPATIKGGVGERYLFKALGERSLTVEVPLADDWLKLDDGKTQIFAFFKIGSVSMDFLTETKAEIEEIFALLKKQTTRFQSQLTISQLSQSHQNFHKLTGLDTDKFYKPFVEKALFLKRASIQLISLQHTAHNNGR</sequence>
<dbReference type="KEGG" id="oar:OA238_c18810"/>
<evidence type="ECO:0000313" key="1">
    <source>
        <dbReference type="EMBL" id="AGI71986.1"/>
    </source>
</evidence>
<dbReference type="AlphaFoldDB" id="M9RNK9"/>
<organism evidence="1 2">
    <name type="scientific">Octadecabacter arcticus 238</name>
    <dbReference type="NCBI Taxonomy" id="391616"/>
    <lineage>
        <taxon>Bacteria</taxon>
        <taxon>Pseudomonadati</taxon>
        <taxon>Pseudomonadota</taxon>
        <taxon>Alphaproteobacteria</taxon>
        <taxon>Rhodobacterales</taxon>
        <taxon>Roseobacteraceae</taxon>
        <taxon>Octadecabacter</taxon>
    </lineage>
</organism>
<dbReference type="STRING" id="391616.OA238_c18810"/>
<accession>M9RNK9</accession>
<dbReference type="OrthoDB" id="10006686at2"/>
<dbReference type="HOGENOM" id="CLU_1188972_0_0_5"/>
<reference evidence="1 2" key="1">
    <citation type="journal article" date="2013" name="PLoS ONE">
        <title>Poles Apart: Arctic and Antarctic Octadecabacter strains Share High Genome Plasticity and a New Type of Xanthorhodopsin.</title>
        <authorList>
            <person name="Vollmers J."/>
            <person name="Voget S."/>
            <person name="Dietrich S."/>
            <person name="Gollnow K."/>
            <person name="Smits M."/>
            <person name="Meyer K."/>
            <person name="Brinkhoff T."/>
            <person name="Simon M."/>
            <person name="Daniel R."/>
        </authorList>
    </citation>
    <scope>NUCLEOTIDE SEQUENCE [LARGE SCALE GENOMIC DNA]</scope>
    <source>
        <strain evidence="1 2">238</strain>
    </source>
</reference>
<evidence type="ECO:0000313" key="2">
    <source>
        <dbReference type="Proteomes" id="UP000004688"/>
    </source>
</evidence>
<dbReference type="Proteomes" id="UP000004688">
    <property type="component" value="Chromosome"/>
</dbReference>
<name>M9RNK9_9RHOB</name>
<gene>
    <name evidence="1" type="ORF">OA238_c18810</name>
</gene>
<protein>
    <submittedName>
        <fullName evidence="1">Uncharacterized protein</fullName>
    </submittedName>
</protein>
<dbReference type="EMBL" id="CP003742">
    <property type="protein sequence ID" value="AGI71986.1"/>
    <property type="molecule type" value="Genomic_DNA"/>
</dbReference>